<name>A0A0D7BDK7_9AGAR</name>
<dbReference type="SUPFAM" id="SSF51735">
    <property type="entry name" value="NAD(P)-binding Rossmann-fold domains"/>
    <property type="match status" value="1"/>
</dbReference>
<keyword evidence="5" id="KW-0472">Membrane</keyword>
<feature type="transmembrane region" description="Helical" evidence="5">
    <location>
        <begin position="175"/>
        <end position="195"/>
    </location>
</feature>
<dbReference type="Gene3D" id="3.40.50.720">
    <property type="entry name" value="NAD(P)-binding Rossmann-like Domain"/>
    <property type="match status" value="1"/>
</dbReference>
<dbReference type="InterPro" id="IPR036291">
    <property type="entry name" value="NAD(P)-bd_dom_sf"/>
</dbReference>
<evidence type="ECO:0008006" key="8">
    <source>
        <dbReference type="Google" id="ProtNLM"/>
    </source>
</evidence>
<feature type="non-terminal residue" evidence="6">
    <location>
        <position position="1"/>
    </location>
</feature>
<accession>A0A0D7BDK7</accession>
<dbReference type="GO" id="GO:0016491">
    <property type="term" value="F:oxidoreductase activity"/>
    <property type="evidence" value="ECO:0007669"/>
    <property type="project" value="UniProtKB-KW"/>
</dbReference>
<protein>
    <recommendedName>
        <fullName evidence="8">NAD(P)-binding protein</fullName>
    </recommendedName>
</protein>
<proteinExistence type="inferred from homology"/>
<dbReference type="GO" id="GO:0016020">
    <property type="term" value="C:membrane"/>
    <property type="evidence" value="ECO:0007669"/>
    <property type="project" value="TreeGrafter"/>
</dbReference>
<evidence type="ECO:0000256" key="3">
    <source>
        <dbReference type="ARBA" id="ARBA00023002"/>
    </source>
</evidence>
<keyword evidence="7" id="KW-1185">Reference proteome</keyword>
<reference evidence="6 7" key="1">
    <citation type="journal article" date="2015" name="Fungal Genet. Biol.">
        <title>Evolution of novel wood decay mechanisms in Agaricales revealed by the genome sequences of Fistulina hepatica and Cylindrobasidium torrendii.</title>
        <authorList>
            <person name="Floudas D."/>
            <person name="Held B.W."/>
            <person name="Riley R."/>
            <person name="Nagy L.G."/>
            <person name="Koehler G."/>
            <person name="Ransdell A.S."/>
            <person name="Younus H."/>
            <person name="Chow J."/>
            <person name="Chiniquy J."/>
            <person name="Lipzen A."/>
            <person name="Tritt A."/>
            <person name="Sun H."/>
            <person name="Haridas S."/>
            <person name="LaButti K."/>
            <person name="Ohm R.A."/>
            <person name="Kues U."/>
            <person name="Blanchette R.A."/>
            <person name="Grigoriev I.V."/>
            <person name="Minto R.E."/>
            <person name="Hibbett D.S."/>
        </authorList>
    </citation>
    <scope>NUCLEOTIDE SEQUENCE [LARGE SCALE GENOMIC DNA]</scope>
    <source>
        <strain evidence="6 7">FP15055 ss-10</strain>
    </source>
</reference>
<dbReference type="Pfam" id="PF00106">
    <property type="entry name" value="adh_short"/>
    <property type="match status" value="1"/>
</dbReference>
<comment type="function">
    <text evidence="4">Putative oxidoreductase.</text>
</comment>
<dbReference type="EMBL" id="KN880520">
    <property type="protein sequence ID" value="KIY67656.1"/>
    <property type="molecule type" value="Genomic_DNA"/>
</dbReference>
<keyword evidence="2" id="KW-0521">NADP</keyword>
<gene>
    <name evidence="6" type="ORF">CYLTODRAFT_352707</name>
</gene>
<evidence type="ECO:0000256" key="4">
    <source>
        <dbReference type="ARBA" id="ARBA00037096"/>
    </source>
</evidence>
<dbReference type="PANTHER" id="PTHR44196:SF1">
    <property type="entry name" value="DEHYDROGENASE_REDUCTASE SDR FAMILY MEMBER 7B"/>
    <property type="match status" value="1"/>
</dbReference>
<dbReference type="PANTHER" id="PTHR44196">
    <property type="entry name" value="DEHYDROGENASE/REDUCTASE SDR FAMILY MEMBER 7B"/>
    <property type="match status" value="1"/>
</dbReference>
<keyword evidence="5" id="KW-0812">Transmembrane</keyword>
<dbReference type="AlphaFoldDB" id="A0A0D7BDK7"/>
<dbReference type="PROSITE" id="PS00061">
    <property type="entry name" value="ADH_SHORT"/>
    <property type="match status" value="1"/>
</dbReference>
<dbReference type="Proteomes" id="UP000054007">
    <property type="component" value="Unassembled WGS sequence"/>
</dbReference>
<comment type="similarity">
    <text evidence="1">Belongs to the short-chain dehydrogenases/reductases (SDR) family.</text>
</comment>
<organism evidence="6 7">
    <name type="scientific">Cylindrobasidium torrendii FP15055 ss-10</name>
    <dbReference type="NCBI Taxonomy" id="1314674"/>
    <lineage>
        <taxon>Eukaryota</taxon>
        <taxon>Fungi</taxon>
        <taxon>Dikarya</taxon>
        <taxon>Basidiomycota</taxon>
        <taxon>Agaricomycotina</taxon>
        <taxon>Agaricomycetes</taxon>
        <taxon>Agaricomycetidae</taxon>
        <taxon>Agaricales</taxon>
        <taxon>Marasmiineae</taxon>
        <taxon>Physalacriaceae</taxon>
        <taxon>Cylindrobasidium</taxon>
    </lineage>
</organism>
<dbReference type="InterPro" id="IPR020904">
    <property type="entry name" value="Sc_DH/Rdtase_CS"/>
</dbReference>
<dbReference type="InterPro" id="IPR002347">
    <property type="entry name" value="SDR_fam"/>
</dbReference>
<evidence type="ECO:0000313" key="6">
    <source>
        <dbReference type="EMBL" id="KIY67656.1"/>
    </source>
</evidence>
<evidence type="ECO:0000256" key="2">
    <source>
        <dbReference type="ARBA" id="ARBA00022857"/>
    </source>
</evidence>
<evidence type="ECO:0000313" key="7">
    <source>
        <dbReference type="Proteomes" id="UP000054007"/>
    </source>
</evidence>
<keyword evidence="3" id="KW-0560">Oxidoreductase</keyword>
<evidence type="ECO:0000256" key="1">
    <source>
        <dbReference type="ARBA" id="ARBA00006484"/>
    </source>
</evidence>
<dbReference type="STRING" id="1314674.A0A0D7BDK7"/>
<sequence>FQEWGGCDTIILSAGVSALKPILGIAGADPEHSRELADIDKDGVQRTLDATEAATRANYYGPLVVVTAFLPLLTRTSKSPSILLVSSLGALIPCPTRALYGSTKAASLIMYQAMSVEHPGVAFSYVLPTTIEGSFRASAVDQGAVRESDPNRSGLKVGAVAARCLKAVDHGERTVFMPGAMAILPTLYTFLPSLVDKFTRKKYKYHPVV</sequence>
<keyword evidence="5" id="KW-1133">Transmembrane helix</keyword>
<dbReference type="OrthoDB" id="37659at2759"/>
<evidence type="ECO:0000256" key="5">
    <source>
        <dbReference type="SAM" id="Phobius"/>
    </source>
</evidence>